<accession>A0A2N5WYY2</accession>
<comment type="caution">
    <text evidence="2">The sequence shown here is derived from an EMBL/GenBank/DDBJ whole genome shotgun (WGS) entry which is preliminary data.</text>
</comment>
<reference evidence="2 3" key="1">
    <citation type="submission" date="2018-01" db="EMBL/GenBank/DDBJ databases">
        <title>The draft genome sequence of Halioglobus lutimaris HF004.</title>
        <authorList>
            <person name="Du Z.-J."/>
            <person name="Shi M.-J."/>
        </authorList>
    </citation>
    <scope>NUCLEOTIDE SEQUENCE [LARGE SCALE GENOMIC DNA]</scope>
    <source>
        <strain evidence="2 3">HF004</strain>
    </source>
</reference>
<evidence type="ECO:0000313" key="3">
    <source>
        <dbReference type="Proteomes" id="UP000235005"/>
    </source>
</evidence>
<proteinExistence type="predicted"/>
<dbReference type="AlphaFoldDB" id="A0A2N5WYY2"/>
<dbReference type="Gene3D" id="3.30.360.10">
    <property type="entry name" value="Dihydrodipicolinate Reductase, domain 2"/>
    <property type="match status" value="1"/>
</dbReference>
<protein>
    <recommendedName>
        <fullName evidence="1">Saccharopine dehydrogenase NADP binding domain-containing protein</fullName>
    </recommendedName>
</protein>
<dbReference type="SUPFAM" id="SSF51735">
    <property type="entry name" value="NAD(P)-binding Rossmann-fold domains"/>
    <property type="match status" value="1"/>
</dbReference>
<sequence>MVRIILLGCGSVGSAVALKLAALRGDLEVILADYDLTAAEGLAARIGGARACHVDVGNPESLNQLFSQGDVVLNTVGPFYRTALAVIDAAIKAEIHYVDINDDHDVAAALVEDPAYDRRAKEADIILLIGCGATPGFTNMLAKLGADRMDSARSIRLCWTVPFLVDRFSPAVMDHLFHMLTGEVTQFIDGKHQKVPAYEGVREVKFRPPFGTYPAYFSGHGEPVTLGHFIPGLEEATIRSFFYPESADDLMRFLVRSGLGDRELVPELGISPIQFFTRYASSAAGRRALVSDLQGEVLGYASQVEVCGIRNGSEIRLVFEDHQMLDGSDRSSRGAPDPTAVCARLALERILDGEVTRRGFLAPEACIDPAPYIQAVLDETGKTIYEQEEVIVKRTFAPNRQ</sequence>
<dbReference type="InterPro" id="IPR036291">
    <property type="entry name" value="NAD(P)-bd_dom_sf"/>
</dbReference>
<dbReference type="Pfam" id="PF03435">
    <property type="entry name" value="Sacchrp_dh_NADP"/>
    <property type="match status" value="1"/>
</dbReference>
<organism evidence="2 3">
    <name type="scientific">Pseudohalioglobus lutimaris</name>
    <dbReference type="NCBI Taxonomy" id="1737061"/>
    <lineage>
        <taxon>Bacteria</taxon>
        <taxon>Pseudomonadati</taxon>
        <taxon>Pseudomonadota</taxon>
        <taxon>Gammaproteobacteria</taxon>
        <taxon>Cellvibrionales</taxon>
        <taxon>Halieaceae</taxon>
        <taxon>Pseudohalioglobus</taxon>
    </lineage>
</organism>
<evidence type="ECO:0000313" key="2">
    <source>
        <dbReference type="EMBL" id="PLW67429.1"/>
    </source>
</evidence>
<name>A0A2N5WYY2_9GAMM</name>
<dbReference type="OrthoDB" id="528778at2"/>
<gene>
    <name evidence="2" type="ORF">C0039_16945</name>
</gene>
<dbReference type="EMBL" id="PKUS01000029">
    <property type="protein sequence ID" value="PLW67429.1"/>
    <property type="molecule type" value="Genomic_DNA"/>
</dbReference>
<dbReference type="PANTHER" id="PTHR43796">
    <property type="entry name" value="CARBOXYNORSPERMIDINE SYNTHASE"/>
    <property type="match status" value="1"/>
</dbReference>
<dbReference type="Proteomes" id="UP000235005">
    <property type="component" value="Unassembled WGS sequence"/>
</dbReference>
<evidence type="ECO:0000259" key="1">
    <source>
        <dbReference type="Pfam" id="PF03435"/>
    </source>
</evidence>
<keyword evidence="3" id="KW-1185">Reference proteome</keyword>
<feature type="domain" description="Saccharopine dehydrogenase NADP binding" evidence="1">
    <location>
        <begin position="4"/>
        <end position="114"/>
    </location>
</feature>
<dbReference type="Gene3D" id="3.40.50.720">
    <property type="entry name" value="NAD(P)-binding Rossmann-like Domain"/>
    <property type="match status" value="1"/>
</dbReference>
<dbReference type="PANTHER" id="PTHR43796:SF2">
    <property type="entry name" value="CARBOXYNORSPERMIDINE SYNTHASE"/>
    <property type="match status" value="1"/>
</dbReference>
<dbReference type="InterPro" id="IPR005097">
    <property type="entry name" value="Sacchrp_dh_NADP-bd"/>
</dbReference>